<proteinExistence type="inferred from homology"/>
<gene>
    <name evidence="13" type="ORF">EZV62_021072</name>
</gene>
<evidence type="ECO:0000256" key="6">
    <source>
        <dbReference type="ARBA" id="ARBA00022989"/>
    </source>
</evidence>
<evidence type="ECO:0000256" key="9">
    <source>
        <dbReference type="ARBA" id="ARBA00023033"/>
    </source>
</evidence>
<keyword evidence="3 11" id="KW-0349">Heme</keyword>
<dbReference type="SUPFAM" id="SSF48264">
    <property type="entry name" value="Cytochrome P450"/>
    <property type="match status" value="1"/>
</dbReference>
<keyword evidence="6" id="KW-1133">Transmembrane helix</keyword>
<evidence type="ECO:0000256" key="8">
    <source>
        <dbReference type="ARBA" id="ARBA00023004"/>
    </source>
</evidence>
<dbReference type="InterPro" id="IPR002401">
    <property type="entry name" value="Cyt_P450_E_grp-I"/>
</dbReference>
<feature type="binding site" description="axial binding residue" evidence="11">
    <location>
        <position position="22"/>
    </location>
    <ligand>
        <name>heme</name>
        <dbReference type="ChEBI" id="CHEBI:30413"/>
    </ligand>
    <ligandPart>
        <name>Fe</name>
        <dbReference type="ChEBI" id="CHEBI:18248"/>
    </ligandPart>
</feature>
<dbReference type="GO" id="GO:0005506">
    <property type="term" value="F:iron ion binding"/>
    <property type="evidence" value="ECO:0007669"/>
    <property type="project" value="InterPro"/>
</dbReference>
<dbReference type="PANTHER" id="PTHR47947">
    <property type="entry name" value="CYTOCHROME P450 82C3-RELATED"/>
    <property type="match status" value="1"/>
</dbReference>
<comment type="cofactor">
    <cofactor evidence="11">
        <name>heme</name>
        <dbReference type="ChEBI" id="CHEBI:30413"/>
    </cofactor>
</comment>
<evidence type="ECO:0000313" key="13">
    <source>
        <dbReference type="EMBL" id="TXG51903.1"/>
    </source>
</evidence>
<keyword evidence="10" id="KW-0472">Membrane</keyword>
<dbReference type="PANTHER" id="PTHR47947:SF62">
    <property type="entry name" value="CYTOCHROME P450, FAMILY 81, SUBFAMILY D, POLYPEPTIDE 5"/>
    <property type="match status" value="1"/>
</dbReference>
<comment type="caution">
    <text evidence="13">The sequence shown here is derived from an EMBL/GenBank/DDBJ whole genome shotgun (WGS) entry which is preliminary data.</text>
</comment>
<reference evidence="14" key="1">
    <citation type="journal article" date="2019" name="Gigascience">
        <title>De novo genome assembly of the endangered Acer yangbiense, a plant species with extremely small populations endemic to Yunnan Province, China.</title>
        <authorList>
            <person name="Yang J."/>
            <person name="Wariss H.M."/>
            <person name="Tao L."/>
            <person name="Zhang R."/>
            <person name="Yun Q."/>
            <person name="Hollingsworth P."/>
            <person name="Dao Z."/>
            <person name="Luo G."/>
            <person name="Guo H."/>
            <person name="Ma Y."/>
            <person name="Sun W."/>
        </authorList>
    </citation>
    <scope>NUCLEOTIDE SEQUENCE [LARGE SCALE GENOMIC DNA]</scope>
    <source>
        <strain evidence="14">cv. Malutang</strain>
    </source>
</reference>
<evidence type="ECO:0000256" key="7">
    <source>
        <dbReference type="ARBA" id="ARBA00023002"/>
    </source>
</evidence>
<dbReference type="Pfam" id="PF00067">
    <property type="entry name" value="p450"/>
    <property type="match status" value="1"/>
</dbReference>
<dbReference type="PRINTS" id="PR00463">
    <property type="entry name" value="EP450I"/>
</dbReference>
<dbReference type="GO" id="GO:0016020">
    <property type="term" value="C:membrane"/>
    <property type="evidence" value="ECO:0007669"/>
    <property type="project" value="UniProtKB-SubCell"/>
</dbReference>
<evidence type="ECO:0000256" key="4">
    <source>
        <dbReference type="ARBA" id="ARBA00022692"/>
    </source>
</evidence>
<dbReference type="Proteomes" id="UP000323000">
    <property type="component" value="Chromosome 10"/>
</dbReference>
<dbReference type="OrthoDB" id="2789670at2759"/>
<accession>A0A5C7H4G7</accession>
<dbReference type="InterPro" id="IPR050651">
    <property type="entry name" value="Plant_Cytochrome_P450_Monoox"/>
</dbReference>
<dbReference type="GO" id="GO:0004497">
    <property type="term" value="F:monooxygenase activity"/>
    <property type="evidence" value="ECO:0007669"/>
    <property type="project" value="UniProtKB-KW"/>
</dbReference>
<evidence type="ECO:0000256" key="3">
    <source>
        <dbReference type="ARBA" id="ARBA00022617"/>
    </source>
</evidence>
<keyword evidence="9 12" id="KW-0503">Monooxygenase</keyword>
<evidence type="ECO:0000256" key="2">
    <source>
        <dbReference type="ARBA" id="ARBA00010617"/>
    </source>
</evidence>
<evidence type="ECO:0000256" key="5">
    <source>
        <dbReference type="ARBA" id="ARBA00022723"/>
    </source>
</evidence>
<name>A0A5C7H4G7_9ROSI</name>
<dbReference type="EMBL" id="VAHF01000010">
    <property type="protein sequence ID" value="TXG51903.1"/>
    <property type="molecule type" value="Genomic_DNA"/>
</dbReference>
<organism evidence="13 14">
    <name type="scientific">Acer yangbiense</name>
    <dbReference type="NCBI Taxonomy" id="1000413"/>
    <lineage>
        <taxon>Eukaryota</taxon>
        <taxon>Viridiplantae</taxon>
        <taxon>Streptophyta</taxon>
        <taxon>Embryophyta</taxon>
        <taxon>Tracheophyta</taxon>
        <taxon>Spermatophyta</taxon>
        <taxon>Magnoliopsida</taxon>
        <taxon>eudicotyledons</taxon>
        <taxon>Gunneridae</taxon>
        <taxon>Pentapetalae</taxon>
        <taxon>rosids</taxon>
        <taxon>malvids</taxon>
        <taxon>Sapindales</taxon>
        <taxon>Sapindaceae</taxon>
        <taxon>Hippocastanoideae</taxon>
        <taxon>Acereae</taxon>
        <taxon>Acer</taxon>
    </lineage>
</organism>
<evidence type="ECO:0000256" key="12">
    <source>
        <dbReference type="RuleBase" id="RU000461"/>
    </source>
</evidence>
<comment type="subcellular location">
    <subcellularLocation>
        <location evidence="1">Membrane</location>
        <topology evidence="1">Single-pass membrane protein</topology>
    </subcellularLocation>
</comment>
<sequence length="101" mass="11380">MEGVDQAYYYKFVPFGLGRRDCPGAGFANRVMSLALAALIQCFEWERISEEEADMSEGTGITMPKAKPLEAMSKSHHSMSPCPPFFRNYDMFRTLSNSVMP</sequence>
<protein>
    <recommendedName>
        <fullName evidence="15">Cytochrome P450</fullName>
    </recommendedName>
</protein>
<keyword evidence="4" id="KW-0812">Transmembrane</keyword>
<dbReference type="InterPro" id="IPR036396">
    <property type="entry name" value="Cyt_P450_sf"/>
</dbReference>
<comment type="similarity">
    <text evidence="2 12">Belongs to the cytochrome P450 family.</text>
</comment>
<dbReference type="PROSITE" id="PS00086">
    <property type="entry name" value="CYTOCHROME_P450"/>
    <property type="match status" value="1"/>
</dbReference>
<dbReference type="Gene3D" id="1.10.630.10">
    <property type="entry name" value="Cytochrome P450"/>
    <property type="match status" value="1"/>
</dbReference>
<evidence type="ECO:0000256" key="1">
    <source>
        <dbReference type="ARBA" id="ARBA00004167"/>
    </source>
</evidence>
<keyword evidence="8 11" id="KW-0408">Iron</keyword>
<dbReference type="GO" id="GO:0020037">
    <property type="term" value="F:heme binding"/>
    <property type="evidence" value="ECO:0007669"/>
    <property type="project" value="InterPro"/>
</dbReference>
<evidence type="ECO:0000256" key="11">
    <source>
        <dbReference type="PIRSR" id="PIRSR602401-1"/>
    </source>
</evidence>
<keyword evidence="5 11" id="KW-0479">Metal-binding</keyword>
<dbReference type="InterPro" id="IPR017972">
    <property type="entry name" value="Cyt_P450_CS"/>
</dbReference>
<dbReference type="GO" id="GO:0016705">
    <property type="term" value="F:oxidoreductase activity, acting on paired donors, with incorporation or reduction of molecular oxygen"/>
    <property type="evidence" value="ECO:0007669"/>
    <property type="project" value="InterPro"/>
</dbReference>
<dbReference type="InterPro" id="IPR001128">
    <property type="entry name" value="Cyt_P450"/>
</dbReference>
<evidence type="ECO:0008006" key="15">
    <source>
        <dbReference type="Google" id="ProtNLM"/>
    </source>
</evidence>
<dbReference type="AlphaFoldDB" id="A0A5C7H4G7"/>
<evidence type="ECO:0000256" key="10">
    <source>
        <dbReference type="ARBA" id="ARBA00023136"/>
    </source>
</evidence>
<keyword evidence="7 12" id="KW-0560">Oxidoreductase</keyword>
<evidence type="ECO:0000313" key="14">
    <source>
        <dbReference type="Proteomes" id="UP000323000"/>
    </source>
</evidence>
<keyword evidence="14" id="KW-1185">Reference proteome</keyword>